<dbReference type="Proteomes" id="UP000521017">
    <property type="component" value="Unassembled WGS sequence"/>
</dbReference>
<protein>
    <recommendedName>
        <fullName evidence="4">DUF4386 domain-containing protein</fullName>
    </recommendedName>
</protein>
<organism evidence="2 3">
    <name type="scientific">Pedobacter cryoconitis</name>
    <dbReference type="NCBI Taxonomy" id="188932"/>
    <lineage>
        <taxon>Bacteria</taxon>
        <taxon>Pseudomonadati</taxon>
        <taxon>Bacteroidota</taxon>
        <taxon>Sphingobacteriia</taxon>
        <taxon>Sphingobacteriales</taxon>
        <taxon>Sphingobacteriaceae</taxon>
        <taxon>Pedobacter</taxon>
    </lineage>
</organism>
<name>A0A7X0J7B1_9SPHI</name>
<evidence type="ECO:0008006" key="4">
    <source>
        <dbReference type="Google" id="ProtNLM"/>
    </source>
</evidence>
<proteinExistence type="predicted"/>
<evidence type="ECO:0000313" key="2">
    <source>
        <dbReference type="EMBL" id="MBB6502424.1"/>
    </source>
</evidence>
<dbReference type="InterPro" id="IPR025495">
    <property type="entry name" value="DUF4386"/>
</dbReference>
<evidence type="ECO:0000313" key="3">
    <source>
        <dbReference type="Proteomes" id="UP000521017"/>
    </source>
</evidence>
<comment type="caution">
    <text evidence="2">The sequence shown here is derived from an EMBL/GenBank/DDBJ whole genome shotgun (WGS) entry which is preliminary data.</text>
</comment>
<dbReference type="AlphaFoldDB" id="A0A7X0J7B1"/>
<gene>
    <name evidence="2" type="ORF">HDF25_004607</name>
</gene>
<dbReference type="RefSeq" id="WP_184628682.1">
    <property type="nucleotide sequence ID" value="NZ_JACHCC010000014.1"/>
</dbReference>
<dbReference type="EMBL" id="JACHCC010000014">
    <property type="protein sequence ID" value="MBB6502424.1"/>
    <property type="molecule type" value="Genomic_DNA"/>
</dbReference>
<feature type="transmembrane region" description="Helical" evidence="1">
    <location>
        <begin position="144"/>
        <end position="161"/>
    </location>
</feature>
<feature type="transmembrane region" description="Helical" evidence="1">
    <location>
        <begin position="204"/>
        <end position="222"/>
    </location>
</feature>
<evidence type="ECO:0000256" key="1">
    <source>
        <dbReference type="SAM" id="Phobius"/>
    </source>
</evidence>
<sequence>MGSNKKTARIAGLLYLIVILTGTFNLGYVPDKLIVWGNAAATFKNITDSEMLFRLGILSGLICYLAFLLLPFVLYQLLKQVNKTSAILMVILSAVSVPISLVNTLNKFAVLNLLSKSDYLKVFEIEKLQSQVMLYLHSYENGNQIASIFWGLWLLPFGYLVCKSGFLPKFLGILLMIGCFGYLINFTGGFLFKDSYNKTIISDYVTLPASLGEVGTCLWLLIMGVKEKKHTTENNLNSI</sequence>
<keyword evidence="1" id="KW-1133">Transmembrane helix</keyword>
<reference evidence="2 3" key="1">
    <citation type="submission" date="2020-08" db="EMBL/GenBank/DDBJ databases">
        <title>Genomic Encyclopedia of Type Strains, Phase IV (KMG-V): Genome sequencing to study the core and pangenomes of soil and plant-associated prokaryotes.</title>
        <authorList>
            <person name="Whitman W."/>
        </authorList>
    </citation>
    <scope>NUCLEOTIDE SEQUENCE [LARGE SCALE GENOMIC DNA]</scope>
    <source>
        <strain evidence="2 3">M2T3</strain>
    </source>
</reference>
<feature type="transmembrane region" description="Helical" evidence="1">
    <location>
        <begin position="173"/>
        <end position="192"/>
    </location>
</feature>
<feature type="transmembrane region" description="Helical" evidence="1">
    <location>
        <begin position="51"/>
        <end position="74"/>
    </location>
</feature>
<accession>A0A7X0J7B1</accession>
<keyword evidence="1" id="KW-0472">Membrane</keyword>
<feature type="transmembrane region" description="Helical" evidence="1">
    <location>
        <begin position="12"/>
        <end position="31"/>
    </location>
</feature>
<keyword evidence="1" id="KW-0812">Transmembrane</keyword>
<feature type="transmembrane region" description="Helical" evidence="1">
    <location>
        <begin position="86"/>
        <end position="105"/>
    </location>
</feature>
<dbReference type="Pfam" id="PF14329">
    <property type="entry name" value="DUF4386"/>
    <property type="match status" value="1"/>
</dbReference>